<feature type="signal peptide" evidence="1">
    <location>
        <begin position="1"/>
        <end position="16"/>
    </location>
</feature>
<dbReference type="InterPro" id="IPR036312">
    <property type="entry name" value="Bifun_inhib/LTP/seed_sf"/>
</dbReference>
<dbReference type="GO" id="GO:0005504">
    <property type="term" value="F:fatty acid binding"/>
    <property type="evidence" value="ECO:0007669"/>
    <property type="project" value="InterPro"/>
</dbReference>
<evidence type="ECO:0000313" key="3">
    <source>
        <dbReference type="EMBL" id="ADE76893.1"/>
    </source>
</evidence>
<dbReference type="GO" id="GO:0009627">
    <property type="term" value="P:systemic acquired resistance"/>
    <property type="evidence" value="ECO:0007669"/>
    <property type="project" value="InterPro"/>
</dbReference>
<dbReference type="SUPFAM" id="SSF47699">
    <property type="entry name" value="Bifunctional inhibitor/lipid-transfer protein/seed storage 2S albumin"/>
    <property type="match status" value="1"/>
</dbReference>
<sequence length="106" mass="11111">MKISLLLLMAAVLAAAASSAAVFPEEAATPFCNVGFDKLMSCKPAVTDPPEKPTSECCDVIKSADLKCLCSHRSDLSIVPSINPKLALALPKKCKISSVPPECKGH</sequence>
<dbReference type="Gene3D" id="1.10.110.10">
    <property type="entry name" value="Plant lipid-transfer and hydrophobic proteins"/>
    <property type="match status" value="1"/>
</dbReference>
<evidence type="ECO:0000256" key="1">
    <source>
        <dbReference type="SAM" id="SignalP"/>
    </source>
</evidence>
<name>D5ABH4_PICSI</name>
<reference evidence="3" key="1">
    <citation type="submission" date="2010-04" db="EMBL/GenBank/DDBJ databases">
        <authorList>
            <person name="Reid K.E."/>
            <person name="Liao N."/>
            <person name="Chan S."/>
            <person name="Docking R."/>
            <person name="Taylor G."/>
            <person name="Moore R."/>
            <person name="Mayo M."/>
            <person name="Munro S."/>
            <person name="King J."/>
            <person name="Yanchuk A."/>
            <person name="Holt R."/>
            <person name="Jones S."/>
            <person name="Marra M."/>
            <person name="Ritland C.E."/>
            <person name="Ritland K."/>
            <person name="Bohlmann J."/>
        </authorList>
    </citation>
    <scope>NUCLEOTIDE SEQUENCE</scope>
    <source>
        <tissue evidence="3">Bud</tissue>
    </source>
</reference>
<dbReference type="PANTHER" id="PTHR33122">
    <property type="entry name" value="LIPID BINDING PROTEIN-RELATED"/>
    <property type="match status" value="1"/>
</dbReference>
<dbReference type="AlphaFoldDB" id="D5ABH4"/>
<dbReference type="CDD" id="cd04660">
    <property type="entry name" value="nsLTP_like"/>
    <property type="match status" value="1"/>
</dbReference>
<dbReference type="InterPro" id="IPR039265">
    <property type="entry name" value="DIR1-like"/>
</dbReference>
<dbReference type="InterPro" id="IPR044741">
    <property type="entry name" value="NsLTP-like"/>
</dbReference>
<dbReference type="PANTHER" id="PTHR33122:SF60">
    <property type="entry name" value="LIPID-TRANSFER PROTEIN DIR1-RELATED"/>
    <property type="match status" value="1"/>
</dbReference>
<dbReference type="SMART" id="SM00499">
    <property type="entry name" value="AAI"/>
    <property type="match status" value="1"/>
</dbReference>
<dbReference type="EMBL" id="BT123579">
    <property type="protein sequence ID" value="ADE76893.1"/>
    <property type="molecule type" value="mRNA"/>
</dbReference>
<dbReference type="InterPro" id="IPR016140">
    <property type="entry name" value="Bifunc_inhib/LTP/seed_store"/>
</dbReference>
<feature type="domain" description="Bifunctional inhibitor/plant lipid transfer protein/seed storage helical" evidence="2">
    <location>
        <begin position="32"/>
        <end position="103"/>
    </location>
</feature>
<accession>D5ABH4</accession>
<feature type="chain" id="PRO_5003068723" description="Bifunctional inhibitor/plant lipid transfer protein/seed storage helical domain-containing protein" evidence="1">
    <location>
        <begin position="17"/>
        <end position="106"/>
    </location>
</feature>
<keyword evidence="1" id="KW-0732">Signal</keyword>
<organism evidence="3">
    <name type="scientific">Picea sitchensis</name>
    <name type="common">Sitka spruce</name>
    <name type="synonym">Pinus sitchensis</name>
    <dbReference type="NCBI Taxonomy" id="3332"/>
    <lineage>
        <taxon>Eukaryota</taxon>
        <taxon>Viridiplantae</taxon>
        <taxon>Streptophyta</taxon>
        <taxon>Embryophyta</taxon>
        <taxon>Tracheophyta</taxon>
        <taxon>Spermatophyta</taxon>
        <taxon>Pinopsida</taxon>
        <taxon>Pinidae</taxon>
        <taxon>Conifers I</taxon>
        <taxon>Pinales</taxon>
        <taxon>Pinaceae</taxon>
        <taxon>Picea</taxon>
    </lineage>
</organism>
<evidence type="ECO:0000259" key="2">
    <source>
        <dbReference type="SMART" id="SM00499"/>
    </source>
</evidence>
<dbReference type="Pfam" id="PF14368">
    <property type="entry name" value="LTP_2"/>
    <property type="match status" value="1"/>
</dbReference>
<proteinExistence type="evidence at transcript level"/>
<protein>
    <recommendedName>
        <fullName evidence="2">Bifunctional inhibitor/plant lipid transfer protein/seed storage helical domain-containing protein</fullName>
    </recommendedName>
</protein>